<evidence type="ECO:0000313" key="1">
    <source>
        <dbReference type="EMBL" id="AQQ09745.1"/>
    </source>
</evidence>
<proteinExistence type="predicted"/>
<accession>A0A1Q2HR82</accession>
<keyword evidence="2" id="KW-1185">Reference proteome</keyword>
<dbReference type="Proteomes" id="UP000188273">
    <property type="component" value="Chromosome"/>
</dbReference>
<evidence type="ECO:0000313" key="2">
    <source>
        <dbReference type="Proteomes" id="UP000188273"/>
    </source>
</evidence>
<sequence>MGGGATLTVDNVIIGAGDNTAGSNLTLTGSGTKLETINDSWLKIGNTASASAEVLNGASVELDSSMGVGESASSSLLIDNSSVTSSGMLHFNQYDSSEQQRTSTVNIENGGNLDHGGRIRTHEDLGVLNITDGNVDAGYIETFAGASLEINIGAQGSLTLQTLSDPFEAEIGGDGTTVINVWDGSEYVDYTTLTEGEDYYITEERHDKTLSLVPEPMSFSLLAIGGMLIRRRRA</sequence>
<name>A0A1Q2HR82_9BACT</name>
<dbReference type="EMBL" id="CP019633">
    <property type="protein sequence ID" value="AQQ09745.1"/>
    <property type="molecule type" value="Genomic_DNA"/>
</dbReference>
<organism evidence="1 2">
    <name type="scientific">Sedimentisphaera cyanobacteriorum</name>
    <dbReference type="NCBI Taxonomy" id="1940790"/>
    <lineage>
        <taxon>Bacteria</taxon>
        <taxon>Pseudomonadati</taxon>
        <taxon>Planctomycetota</taxon>
        <taxon>Phycisphaerae</taxon>
        <taxon>Sedimentisphaerales</taxon>
        <taxon>Sedimentisphaeraceae</taxon>
        <taxon>Sedimentisphaera</taxon>
    </lineage>
</organism>
<dbReference type="KEGG" id="pbu:L21SP3_01557"/>
<dbReference type="AlphaFoldDB" id="A0A1Q2HR82"/>
<reference evidence="2" key="1">
    <citation type="submission" date="2017-02" db="EMBL/GenBank/DDBJ databases">
        <title>Comparative genomics and description of representatives of a novel lineage of planctomycetes thriving in anoxic sediments.</title>
        <authorList>
            <person name="Spring S."/>
            <person name="Bunk B."/>
            <person name="Sproer C."/>
            <person name="Klenk H.-P."/>
        </authorList>
    </citation>
    <scope>NUCLEOTIDE SEQUENCE [LARGE SCALE GENOMIC DNA]</scope>
    <source>
        <strain evidence="2">L21-RPul-D3</strain>
    </source>
</reference>
<dbReference type="RefSeq" id="WP_077540315.1">
    <property type="nucleotide sequence ID" value="NZ_CP019633.1"/>
</dbReference>
<evidence type="ECO:0008006" key="3">
    <source>
        <dbReference type="Google" id="ProtNLM"/>
    </source>
</evidence>
<gene>
    <name evidence="1" type="ORF">L21SP3_01557</name>
</gene>
<protein>
    <recommendedName>
        <fullName evidence="3">PEP-CTERM protein-sorting domain-containing protein</fullName>
    </recommendedName>
</protein>